<reference evidence="1 2" key="1">
    <citation type="submission" date="2023-07" db="EMBL/GenBank/DDBJ databases">
        <title>Genomic Encyclopedia of Type Strains, Phase IV (KMG-IV): sequencing the most valuable type-strain genomes for metagenomic binning, comparative biology and taxonomic classification.</title>
        <authorList>
            <person name="Goeker M."/>
        </authorList>
    </citation>
    <scope>NUCLEOTIDE SEQUENCE [LARGE SCALE GENOMIC DNA]</scope>
    <source>
        <strain evidence="1 2">DSM 16784</strain>
    </source>
</reference>
<dbReference type="Proteomes" id="UP001230220">
    <property type="component" value="Unassembled WGS sequence"/>
</dbReference>
<dbReference type="EMBL" id="JAUSUR010000002">
    <property type="protein sequence ID" value="MDQ0360642.1"/>
    <property type="molecule type" value="Genomic_DNA"/>
</dbReference>
<evidence type="ECO:0000313" key="1">
    <source>
        <dbReference type="EMBL" id="MDQ0360642.1"/>
    </source>
</evidence>
<sequence length="71" mass="8154">MKPDIREFIAELDTGVLENLMDVHSASRLQAGMDIQEVVIQLNHGSMLFALDLLNLYHDWLMERLDKDALT</sequence>
<accession>A0ABU0E191</accession>
<protein>
    <submittedName>
        <fullName evidence="1">Uncharacterized protein</fullName>
    </submittedName>
</protein>
<keyword evidence="2" id="KW-1185">Reference proteome</keyword>
<name>A0ABU0E191_9FIRM</name>
<dbReference type="RefSeq" id="WP_307406704.1">
    <property type="nucleotide sequence ID" value="NZ_JAUSUR010000002.1"/>
</dbReference>
<evidence type="ECO:0000313" key="2">
    <source>
        <dbReference type="Proteomes" id="UP001230220"/>
    </source>
</evidence>
<proteinExistence type="predicted"/>
<gene>
    <name evidence="1" type="ORF">J2S15_001387</name>
</gene>
<comment type="caution">
    <text evidence="1">The sequence shown here is derived from an EMBL/GenBank/DDBJ whole genome shotgun (WGS) entry which is preliminary data.</text>
</comment>
<organism evidence="1 2">
    <name type="scientific">Breznakia pachnodae</name>
    <dbReference type="NCBI Taxonomy" id="265178"/>
    <lineage>
        <taxon>Bacteria</taxon>
        <taxon>Bacillati</taxon>
        <taxon>Bacillota</taxon>
        <taxon>Erysipelotrichia</taxon>
        <taxon>Erysipelotrichales</taxon>
        <taxon>Erysipelotrichaceae</taxon>
        <taxon>Breznakia</taxon>
    </lineage>
</organism>